<dbReference type="SUPFAM" id="SSF56925">
    <property type="entry name" value="OMPA-like"/>
    <property type="match status" value="1"/>
</dbReference>
<name>A0A1W6L3X1_9BURK</name>
<dbReference type="EMBL" id="CP015118">
    <property type="protein sequence ID" value="ARN18922.1"/>
    <property type="molecule type" value="Genomic_DNA"/>
</dbReference>
<proteinExistence type="predicted"/>
<comment type="subcellular location">
    <subcellularLocation>
        <location evidence="1">Cell outer membrane</location>
    </subcellularLocation>
</comment>
<dbReference type="InterPro" id="IPR005618">
    <property type="entry name" value="OMPW"/>
</dbReference>
<dbReference type="GO" id="GO:0009279">
    <property type="term" value="C:cell outer membrane"/>
    <property type="evidence" value="ECO:0007669"/>
    <property type="project" value="UniProtKB-SubCell"/>
</dbReference>
<dbReference type="PANTHER" id="PTHR36920:SF1">
    <property type="entry name" value="OUTER MEMBRANE PROTEIN W"/>
    <property type="match status" value="1"/>
</dbReference>
<sequence length="223" mass="23555">MKSSLYAPLALAAALCAAVPAHAQQAGQWLFRGGVMSIIPDVTSDDLSAPTVPGAKIDVESATTVAGGISYMVTDNWSVDLPLAWPLKHHIKGAGSIAGSGEIGTTKVAPATLFAQYRFFEAQAQVRPYVGLGLTYAIFFDETANGTLTALTNPGGTPTTMKIKDHFGLTPQVGLTYAVNDKVFVEGMVAKSLLKTTTTLSTGQSIETKLNPWTLGLYVGWKY</sequence>
<dbReference type="KEGG" id="rgu:A4W93_02755"/>
<keyword evidence="3" id="KW-1185">Reference proteome</keyword>
<dbReference type="GO" id="GO:0055085">
    <property type="term" value="P:transmembrane transport"/>
    <property type="evidence" value="ECO:0007669"/>
    <property type="project" value="TreeGrafter"/>
</dbReference>
<gene>
    <name evidence="2" type="ORF">A4W93_02755</name>
</gene>
<dbReference type="Gene3D" id="2.40.160.20">
    <property type="match status" value="1"/>
</dbReference>
<dbReference type="PANTHER" id="PTHR36920">
    <property type="match status" value="1"/>
</dbReference>
<dbReference type="STRING" id="946333.A4W93_02755"/>
<dbReference type="InterPro" id="IPR011250">
    <property type="entry name" value="OMP/PagP_B-barrel"/>
</dbReference>
<dbReference type="OrthoDB" id="9807574at2"/>
<accession>A0A1W6L3X1</accession>
<dbReference type="AlphaFoldDB" id="A0A1W6L3X1"/>
<evidence type="ECO:0000313" key="2">
    <source>
        <dbReference type="EMBL" id="ARN18922.1"/>
    </source>
</evidence>
<evidence type="ECO:0000256" key="1">
    <source>
        <dbReference type="ARBA" id="ARBA00004442"/>
    </source>
</evidence>
<evidence type="ECO:0000313" key="3">
    <source>
        <dbReference type="Proteomes" id="UP000193427"/>
    </source>
</evidence>
<organism evidence="2 3">
    <name type="scientific">Piscinibacter gummiphilus</name>
    <dbReference type="NCBI Taxonomy" id="946333"/>
    <lineage>
        <taxon>Bacteria</taxon>
        <taxon>Pseudomonadati</taxon>
        <taxon>Pseudomonadota</taxon>
        <taxon>Betaproteobacteria</taxon>
        <taxon>Burkholderiales</taxon>
        <taxon>Sphaerotilaceae</taxon>
        <taxon>Piscinibacter</taxon>
    </lineage>
</organism>
<dbReference type="Proteomes" id="UP000193427">
    <property type="component" value="Chromosome"/>
</dbReference>
<protein>
    <submittedName>
        <fullName evidence="2">Uncharacterized protein</fullName>
    </submittedName>
</protein>
<dbReference type="RefSeq" id="WP_085749157.1">
    <property type="nucleotide sequence ID" value="NZ_BSPR01000012.1"/>
</dbReference>
<dbReference type="Pfam" id="PF03922">
    <property type="entry name" value="OmpW"/>
    <property type="match status" value="1"/>
</dbReference>
<reference evidence="2 3" key="1">
    <citation type="submission" date="2016-04" db="EMBL/GenBank/DDBJ databases">
        <title>Complete genome sequence of natural rubber-degrading, novel Gram-negative bacterium, Rhizobacter gummiphilus strain NS21.</title>
        <authorList>
            <person name="Tabata M."/>
            <person name="Kasai D."/>
            <person name="Fukuda M."/>
        </authorList>
    </citation>
    <scope>NUCLEOTIDE SEQUENCE [LARGE SCALE GENOMIC DNA]</scope>
    <source>
        <strain evidence="2 3">NS21</strain>
    </source>
</reference>